<feature type="region of interest" description="Disordered" evidence="5">
    <location>
        <begin position="559"/>
        <end position="605"/>
    </location>
</feature>
<dbReference type="Gene3D" id="1.10.510.10">
    <property type="entry name" value="Transferase(Phosphotransferase) domain 1"/>
    <property type="match status" value="1"/>
</dbReference>
<dbReference type="Pfam" id="PF00069">
    <property type="entry name" value="Pkinase"/>
    <property type="match status" value="1"/>
</dbReference>
<reference evidence="8 9" key="1">
    <citation type="journal article" date="2020" name="Genomics">
        <title>Complete, high-quality genomes from long-read metagenomic sequencing of two wolf lichen thalli reveals enigmatic genome architecture.</title>
        <authorList>
            <person name="McKenzie S.K."/>
            <person name="Walston R.F."/>
            <person name="Allen J.L."/>
        </authorList>
    </citation>
    <scope>NUCLEOTIDE SEQUENCE [LARGE SCALE GENOMIC DNA]</scope>
    <source>
        <strain evidence="8">WasteWater2</strain>
    </source>
</reference>
<sequence length="1228" mass="135966">MTLSGLLGQHLEGQHKRLRHATPAFAFDTLSIQGYQTSTMEDLINFDIIETHKENIQSLPGGRSAKALAATFAPTSLRPLGPTLGDTRNLNDAIREEYELELIAIADSDDPLDVYDRYVKWTLSAYPSAQATPESQLRPLLERATKAFHSATHYKNDPRYLKLWLNYIRFFSDAPRETFAYLARHNIGEGLALFYEEFAAWLEGAARWTQADEVYKLGIEREARPAERLIRKFGEFQHRFESRVQNADEPSSPALPTVRPALVAKLDPFAISTPRSSDPQAPRLPSGIGGSSTARGGRQKLAIFSDADGPAPDVNGPVEVAKGWDNIGTIADRKKENVMEARPWTGETLRAGKKTGGLPKMAIFKDESSSQVTNTNESKPSRYADQQQVTNARTGKIERVFVNLEAVYPNDSDHSEEMSFEELRAKSRGWLNRDWAAESKQRIAEASPAREAEDQASTVASTEEAVGVLQPARPKPDTHSSSNTQLETTIAVDIGQEGRAGRPKKIKIREVKGETQTILTNLESPTGPKLRRKKSAEPTMTLHTKAATEDILDIFNQPLRNVDPMAGPEDSAGESDYDDDDDDYTSAGESTGTGRISGTSEFGDTETDVKSVAALEDTNGAAASVSPWSDFTASKHVPKLDTYESEENATNGATTDGVVVLEDANPIGDGRDEDIDLITPISPEPENGSIRPRYVPIPPEDYEPPTRPYRDPSQVSQNRLPFMTPIVEKTESSMGALTIREEKDYFNSKTPSRHQNKGHATPQIDEELLSSPFQEIVNEAPPPRVPKLKVASSKTALDSAQDAKGPIIRDAQCNPVDDSVRKCILESVKPPLSSYSGYYDYRPLSCNRAPEVRKFIKALAKAKSGSDKTTTSISMPPTLRFPQASTKTYTVKRELGKGAFAPVYLAEEDSSDPENSTLVAMKCEHPPTSWEFYIMSLLQSRLPSSHRASPSLLKPHSMHLFADEGYLLETYLDQGTLLDLVNLAKTDPSNSTNGTLEESVAMFFTVELLRTVEAMHSVGILHGDLKADNCLVRLSKPEEKEGWDPTYQRDGSAGWASKGLCLIDFGRGIDMRAFKEDVQFVADWKTGKQDCVEMREMRPWTYQVDYWGIAGVIHSLLFGKYIEDVAVDDKDANGERGGGIGQKKKYKLREGLKRYWQSELWAPLFEILLNPAANVEGEGGGKVPCTKGLRRCREGMEEWLAGEGGRRNGGLKAGLRRIEERIREKKTK</sequence>
<comment type="caution">
    <text evidence="8">The sequence shown here is derived from an EMBL/GenBank/DDBJ whole genome shotgun (WGS) entry which is preliminary data.</text>
</comment>
<keyword evidence="4" id="KW-0137">Centromere</keyword>
<dbReference type="GeneID" id="59290440"/>
<dbReference type="Pfam" id="PF08311">
    <property type="entry name" value="Mad3_BUB1_I"/>
    <property type="match status" value="1"/>
</dbReference>
<evidence type="ECO:0000256" key="1">
    <source>
        <dbReference type="ARBA" id="ARBA00004629"/>
    </source>
</evidence>
<feature type="region of interest" description="Disordered" evidence="5">
    <location>
        <begin position="272"/>
        <end position="295"/>
    </location>
</feature>
<dbReference type="OrthoDB" id="248495at2759"/>
<feature type="region of interest" description="Disordered" evidence="5">
    <location>
        <begin position="663"/>
        <end position="716"/>
    </location>
</feature>
<dbReference type="SMART" id="SM00777">
    <property type="entry name" value="Mad3_BUB1_I"/>
    <property type="match status" value="1"/>
</dbReference>
<dbReference type="PROSITE" id="PS00108">
    <property type="entry name" value="PROTEIN_KINASE_ST"/>
    <property type="match status" value="1"/>
</dbReference>
<evidence type="ECO:0000256" key="3">
    <source>
        <dbReference type="ARBA" id="ARBA00022838"/>
    </source>
</evidence>
<accession>A0A8H6FQU5</accession>
<dbReference type="RefSeq" id="XP_037162452.1">
    <property type="nucleotide sequence ID" value="XM_037310682.1"/>
</dbReference>
<dbReference type="GO" id="GO:0005634">
    <property type="term" value="C:nucleus"/>
    <property type="evidence" value="ECO:0007669"/>
    <property type="project" value="TreeGrafter"/>
</dbReference>
<dbReference type="SMART" id="SM00220">
    <property type="entry name" value="S_TKc"/>
    <property type="match status" value="1"/>
</dbReference>
<dbReference type="Proteomes" id="UP000578531">
    <property type="component" value="Unassembled WGS sequence"/>
</dbReference>
<feature type="domain" description="BUB1 N-terminal" evidence="7">
    <location>
        <begin position="98"/>
        <end position="257"/>
    </location>
</feature>
<dbReference type="InterPro" id="IPR013212">
    <property type="entry name" value="Mad3/Bub1_I"/>
</dbReference>
<dbReference type="GO" id="GO:0032991">
    <property type="term" value="C:protein-containing complex"/>
    <property type="evidence" value="ECO:0007669"/>
    <property type="project" value="UniProtKB-ARBA"/>
</dbReference>
<keyword evidence="3" id="KW-0995">Kinetochore</keyword>
<comment type="subcellular location">
    <subcellularLocation>
        <location evidence="1">Chromosome</location>
        <location evidence="1">Centromere</location>
        <location evidence="1">Kinetochore</location>
    </subcellularLocation>
</comment>
<keyword evidence="9" id="KW-1185">Reference proteome</keyword>
<protein>
    <submittedName>
        <fullName evidence="8">Uncharacterized protein</fullName>
    </submittedName>
</protein>
<feature type="compositionally biased region" description="Polar residues" evidence="5">
    <location>
        <begin position="592"/>
        <end position="602"/>
    </location>
</feature>
<dbReference type="FunFam" id="1.25.40.430:FF:000003">
    <property type="entry name" value="Checkpoint serine/threonine-protein kinase BUB1"/>
    <property type="match status" value="1"/>
</dbReference>
<dbReference type="InterPro" id="IPR008271">
    <property type="entry name" value="Ser/Thr_kinase_AS"/>
</dbReference>
<feature type="domain" description="Protein kinase" evidence="6">
    <location>
        <begin position="889"/>
        <end position="1228"/>
    </location>
</feature>
<evidence type="ECO:0000256" key="4">
    <source>
        <dbReference type="ARBA" id="ARBA00023328"/>
    </source>
</evidence>
<feature type="compositionally biased region" description="Polar residues" evidence="5">
    <location>
        <begin position="369"/>
        <end position="388"/>
    </location>
</feature>
<gene>
    <name evidence="8" type="ORF">HO173_008786</name>
</gene>
<dbReference type="GO" id="GO:0005524">
    <property type="term" value="F:ATP binding"/>
    <property type="evidence" value="ECO:0007669"/>
    <property type="project" value="InterPro"/>
</dbReference>
<dbReference type="GO" id="GO:0000776">
    <property type="term" value="C:kinetochore"/>
    <property type="evidence" value="ECO:0007669"/>
    <property type="project" value="UniProtKB-KW"/>
</dbReference>
<dbReference type="AlphaFoldDB" id="A0A8H6FQU5"/>
<dbReference type="Gene3D" id="1.25.40.430">
    <property type="match status" value="1"/>
</dbReference>
<dbReference type="PROSITE" id="PS50011">
    <property type="entry name" value="PROTEIN_KINASE_DOM"/>
    <property type="match status" value="1"/>
</dbReference>
<dbReference type="InterPro" id="IPR015661">
    <property type="entry name" value="Bub1/Mad3"/>
</dbReference>
<dbReference type="EMBL" id="JACCJC010000042">
    <property type="protein sequence ID" value="KAF6233030.1"/>
    <property type="molecule type" value="Genomic_DNA"/>
</dbReference>
<feature type="compositionally biased region" description="Acidic residues" evidence="5">
    <location>
        <begin position="571"/>
        <end position="584"/>
    </location>
</feature>
<evidence type="ECO:0000313" key="8">
    <source>
        <dbReference type="EMBL" id="KAF6233030.1"/>
    </source>
</evidence>
<dbReference type="GO" id="GO:0004672">
    <property type="term" value="F:protein kinase activity"/>
    <property type="evidence" value="ECO:0007669"/>
    <property type="project" value="InterPro"/>
</dbReference>
<dbReference type="CDD" id="cd13981">
    <property type="entry name" value="STKc_Bub1_BubR1"/>
    <property type="match status" value="1"/>
</dbReference>
<evidence type="ECO:0000256" key="5">
    <source>
        <dbReference type="SAM" id="MobiDB-lite"/>
    </source>
</evidence>
<dbReference type="Pfam" id="PF08171">
    <property type="entry name" value="Mad3_BUB1_II"/>
    <property type="match status" value="1"/>
</dbReference>
<feature type="compositionally biased region" description="Basic and acidic residues" evidence="5">
    <location>
        <begin position="444"/>
        <end position="453"/>
    </location>
</feature>
<name>A0A8H6FQU5_9LECA</name>
<evidence type="ECO:0000259" key="7">
    <source>
        <dbReference type="PROSITE" id="PS51489"/>
    </source>
</evidence>
<feature type="region of interest" description="Disordered" evidence="5">
    <location>
        <begin position="366"/>
        <end position="388"/>
    </location>
</feature>
<feature type="region of interest" description="Disordered" evidence="5">
    <location>
        <begin position="444"/>
        <end position="486"/>
    </location>
</feature>
<dbReference type="InterPro" id="IPR012572">
    <property type="entry name" value="Mad3/Bub1_II"/>
</dbReference>
<evidence type="ECO:0000313" key="9">
    <source>
        <dbReference type="Proteomes" id="UP000578531"/>
    </source>
</evidence>
<dbReference type="GO" id="GO:0007094">
    <property type="term" value="P:mitotic spindle assembly checkpoint signaling"/>
    <property type="evidence" value="ECO:0007669"/>
    <property type="project" value="InterPro"/>
</dbReference>
<dbReference type="InterPro" id="IPR000719">
    <property type="entry name" value="Prot_kinase_dom"/>
</dbReference>
<keyword evidence="2" id="KW-0158">Chromosome</keyword>
<evidence type="ECO:0000256" key="2">
    <source>
        <dbReference type="ARBA" id="ARBA00022454"/>
    </source>
</evidence>
<dbReference type="SUPFAM" id="SSF56112">
    <property type="entry name" value="Protein kinase-like (PK-like)"/>
    <property type="match status" value="1"/>
</dbReference>
<dbReference type="PANTHER" id="PTHR14030:SF4">
    <property type="entry name" value="BUB1 KINASE, ISOFORM A-RELATED"/>
    <property type="match status" value="1"/>
</dbReference>
<proteinExistence type="predicted"/>
<dbReference type="PANTHER" id="PTHR14030">
    <property type="entry name" value="MITOTIC CHECKPOINT SERINE/THREONINE-PROTEIN KINASE BUB1"/>
    <property type="match status" value="1"/>
</dbReference>
<organism evidence="8 9">
    <name type="scientific">Letharia columbiana</name>
    <dbReference type="NCBI Taxonomy" id="112416"/>
    <lineage>
        <taxon>Eukaryota</taxon>
        <taxon>Fungi</taxon>
        <taxon>Dikarya</taxon>
        <taxon>Ascomycota</taxon>
        <taxon>Pezizomycotina</taxon>
        <taxon>Lecanoromycetes</taxon>
        <taxon>OSLEUM clade</taxon>
        <taxon>Lecanoromycetidae</taxon>
        <taxon>Lecanorales</taxon>
        <taxon>Lecanorineae</taxon>
        <taxon>Parmeliaceae</taxon>
        <taxon>Letharia</taxon>
    </lineage>
</organism>
<dbReference type="GO" id="GO:0051754">
    <property type="term" value="P:meiotic sister chromatid cohesion, centromeric"/>
    <property type="evidence" value="ECO:0007669"/>
    <property type="project" value="TreeGrafter"/>
</dbReference>
<dbReference type="InterPro" id="IPR011009">
    <property type="entry name" value="Kinase-like_dom_sf"/>
</dbReference>
<dbReference type="PROSITE" id="PS51489">
    <property type="entry name" value="BUB1_N"/>
    <property type="match status" value="1"/>
</dbReference>
<evidence type="ECO:0000259" key="6">
    <source>
        <dbReference type="PROSITE" id="PS50011"/>
    </source>
</evidence>